<accession>A0ABU3T1T9</accession>
<dbReference type="InterPro" id="IPR000305">
    <property type="entry name" value="GIY-YIG_endonuc"/>
</dbReference>
<evidence type="ECO:0000259" key="2">
    <source>
        <dbReference type="PROSITE" id="PS50164"/>
    </source>
</evidence>
<feature type="domain" description="GIY-YIG" evidence="2">
    <location>
        <begin position="1"/>
        <end position="74"/>
    </location>
</feature>
<proteinExistence type="inferred from homology"/>
<dbReference type="PROSITE" id="PS50164">
    <property type="entry name" value="GIY_YIG"/>
    <property type="match status" value="1"/>
</dbReference>
<dbReference type="PANTHER" id="PTHR34477">
    <property type="entry name" value="UPF0213 PROTEIN YHBQ"/>
    <property type="match status" value="1"/>
</dbReference>
<evidence type="ECO:0000313" key="4">
    <source>
        <dbReference type="Proteomes" id="UP001247805"/>
    </source>
</evidence>
<keyword evidence="4" id="KW-1185">Reference proteome</keyword>
<dbReference type="InterPro" id="IPR050190">
    <property type="entry name" value="UPF0213_domain"/>
</dbReference>
<comment type="caution">
    <text evidence="3">The sequence shown here is derived from an EMBL/GenBank/DDBJ whole genome shotgun (WGS) entry which is preliminary data.</text>
</comment>
<dbReference type="RefSeq" id="WP_316027739.1">
    <property type="nucleotide sequence ID" value="NZ_JAWDIO010000002.1"/>
</dbReference>
<dbReference type="PANTHER" id="PTHR34477:SF1">
    <property type="entry name" value="UPF0213 PROTEIN YHBQ"/>
    <property type="match status" value="1"/>
</dbReference>
<dbReference type="Proteomes" id="UP001247805">
    <property type="component" value="Unassembled WGS sequence"/>
</dbReference>
<dbReference type="Gene3D" id="3.40.1440.10">
    <property type="entry name" value="GIY-YIG endonuclease"/>
    <property type="match status" value="1"/>
</dbReference>
<evidence type="ECO:0000313" key="3">
    <source>
        <dbReference type="EMBL" id="MDU0356238.1"/>
    </source>
</evidence>
<comment type="similarity">
    <text evidence="1">Belongs to the UPF0213 family.</text>
</comment>
<dbReference type="EMBL" id="JAWDIO010000002">
    <property type="protein sequence ID" value="MDU0356238.1"/>
    <property type="molecule type" value="Genomic_DNA"/>
</dbReference>
<dbReference type="SUPFAM" id="SSF82771">
    <property type="entry name" value="GIY-YIG endonuclease"/>
    <property type="match status" value="1"/>
</dbReference>
<organism evidence="3 4">
    <name type="scientific">Paraglaciecola aquimarina</name>
    <dbReference type="NCBI Taxonomy" id="1235557"/>
    <lineage>
        <taxon>Bacteria</taxon>
        <taxon>Pseudomonadati</taxon>
        <taxon>Pseudomonadota</taxon>
        <taxon>Gammaproteobacteria</taxon>
        <taxon>Alteromonadales</taxon>
        <taxon>Alteromonadaceae</taxon>
        <taxon>Paraglaciecola</taxon>
    </lineage>
</organism>
<dbReference type="Pfam" id="PF01541">
    <property type="entry name" value="GIY-YIG"/>
    <property type="match status" value="1"/>
</dbReference>
<dbReference type="CDD" id="cd10456">
    <property type="entry name" value="GIY-YIG_UPF0213"/>
    <property type="match status" value="1"/>
</dbReference>
<reference evidence="3 4" key="1">
    <citation type="submission" date="2023-10" db="EMBL/GenBank/DDBJ databases">
        <title>Glaciecola aquimarina strain GGW-M5 nov., isolated from a coastal seawater.</title>
        <authorList>
            <person name="Bayburt H."/>
            <person name="Kim J.M."/>
            <person name="Choi B.J."/>
            <person name="Jeon C.O."/>
        </authorList>
    </citation>
    <scope>NUCLEOTIDE SEQUENCE [LARGE SCALE GENOMIC DNA]</scope>
    <source>
        <strain evidence="3 4">KCTC 32108</strain>
    </source>
</reference>
<protein>
    <submittedName>
        <fullName evidence="3">GIY-YIG nuclease family protein</fullName>
    </submittedName>
</protein>
<gene>
    <name evidence="3" type="ORF">RS130_22225</name>
</gene>
<sequence>MYIIENKLGQYYTGICTDINRRFQEHQSNGPKCAKALKGKGPLTLVFQSSVADHSQALKTEIWIKKLTKANKVMLVKNQLTESPIKNMHLIQESLK</sequence>
<name>A0ABU3T1T9_9ALTE</name>
<evidence type="ECO:0000256" key="1">
    <source>
        <dbReference type="ARBA" id="ARBA00007435"/>
    </source>
</evidence>
<dbReference type="InterPro" id="IPR035901">
    <property type="entry name" value="GIY-YIG_endonuc_sf"/>
</dbReference>